<accession>A0ABD6E205</accession>
<comment type="caution">
    <text evidence="2">The sequence shown here is derived from an EMBL/GenBank/DDBJ whole genome shotgun (WGS) entry which is preliminary data.</text>
</comment>
<sequence length="83" mass="9826">MTLFRPLFSTFILLIAVHASLQIRFDSDEAEEELARLAPLATYFWQRPLHYDNNDYDGERMKKWASQLRFGKRASWASKVRFG</sequence>
<evidence type="ECO:0000313" key="3">
    <source>
        <dbReference type="Proteomes" id="UP001608902"/>
    </source>
</evidence>
<feature type="chain" id="PRO_5044878777" evidence="1">
    <location>
        <begin position="20"/>
        <end position="83"/>
    </location>
</feature>
<evidence type="ECO:0000313" key="2">
    <source>
        <dbReference type="EMBL" id="MFH4973638.1"/>
    </source>
</evidence>
<dbReference type="AlphaFoldDB" id="A0ABD6E205"/>
<evidence type="ECO:0000256" key="1">
    <source>
        <dbReference type="SAM" id="SignalP"/>
    </source>
</evidence>
<feature type="signal peptide" evidence="1">
    <location>
        <begin position="1"/>
        <end position="19"/>
    </location>
</feature>
<gene>
    <name evidence="2" type="ORF">AB6A40_000347</name>
</gene>
<protein>
    <submittedName>
        <fullName evidence="2">Uncharacterized protein</fullName>
    </submittedName>
</protein>
<reference evidence="2 3" key="1">
    <citation type="submission" date="2024-08" db="EMBL/GenBank/DDBJ databases">
        <title>Gnathostoma spinigerum genome.</title>
        <authorList>
            <person name="Gonzalez-Bertolin B."/>
            <person name="Monzon S."/>
            <person name="Zaballos A."/>
            <person name="Jimenez P."/>
            <person name="Dekumyoy P."/>
            <person name="Varona S."/>
            <person name="Cuesta I."/>
            <person name="Sumanam S."/>
            <person name="Adisakwattana P."/>
            <person name="Gasser R.B."/>
            <person name="Hernandez-Gonzalez A."/>
            <person name="Young N.D."/>
            <person name="Perteguer M.J."/>
        </authorList>
    </citation>
    <scope>NUCLEOTIDE SEQUENCE [LARGE SCALE GENOMIC DNA]</scope>
    <source>
        <strain evidence="2">AL3</strain>
        <tissue evidence="2">Liver</tissue>
    </source>
</reference>
<dbReference type="Proteomes" id="UP001608902">
    <property type="component" value="Unassembled WGS sequence"/>
</dbReference>
<proteinExistence type="predicted"/>
<keyword evidence="1" id="KW-0732">Signal</keyword>
<keyword evidence="3" id="KW-1185">Reference proteome</keyword>
<dbReference type="EMBL" id="JBGFUD010000093">
    <property type="protein sequence ID" value="MFH4973638.1"/>
    <property type="molecule type" value="Genomic_DNA"/>
</dbReference>
<name>A0ABD6E205_9BILA</name>
<organism evidence="2 3">
    <name type="scientific">Gnathostoma spinigerum</name>
    <dbReference type="NCBI Taxonomy" id="75299"/>
    <lineage>
        <taxon>Eukaryota</taxon>
        <taxon>Metazoa</taxon>
        <taxon>Ecdysozoa</taxon>
        <taxon>Nematoda</taxon>
        <taxon>Chromadorea</taxon>
        <taxon>Rhabditida</taxon>
        <taxon>Spirurina</taxon>
        <taxon>Gnathostomatomorpha</taxon>
        <taxon>Gnathostomatoidea</taxon>
        <taxon>Gnathostomatidae</taxon>
        <taxon>Gnathostoma</taxon>
    </lineage>
</organism>